<sequence length="403" mass="44395">MSKYKIGLFGFGCVGQGLYKTLAENSLDAEIVKVCVKNKNKQRSIDNDRITYNPSDILNDDQINIVVELIDDPQAALDIVRKALKSRKAVVTANKKMVAENLDELIALQKEYETPLLYEGAVCGSIPIIRNLEDYYASEHISEIKGIFNGSSNYILTKLFQEGKSYEEALGEAQANGFAESDPTLDVGGFDPKFKLSIILQHAFGLRLHPDNIFNWGIQNITDSDIAFARERNLKIKLLAKAYYNGDSLSAVVAPHFIDSQNPLYHVENEFNCVLINGKFASNQTLIGKGAGSLPTGLAVLSDVVALTQGYAYRYRSSDHKVDTSELVEVYLSAKDIDAINWTAFDTISEKYVGNDYGYVIGKVALSELSSLLSNGSPDTNLVFTSGSQKEVEIPSLTYSYAS</sequence>
<evidence type="ECO:0000259" key="13">
    <source>
        <dbReference type="Pfam" id="PF03447"/>
    </source>
</evidence>
<dbReference type="Pfam" id="PF00742">
    <property type="entry name" value="Homoserine_dh"/>
    <property type="match status" value="1"/>
</dbReference>
<comment type="catalytic activity">
    <reaction evidence="10">
        <text>L-homoserine + NADP(+) = L-aspartate 4-semialdehyde + NADPH + H(+)</text>
        <dbReference type="Rhea" id="RHEA:15761"/>
        <dbReference type="ChEBI" id="CHEBI:15378"/>
        <dbReference type="ChEBI" id="CHEBI:57476"/>
        <dbReference type="ChEBI" id="CHEBI:57783"/>
        <dbReference type="ChEBI" id="CHEBI:58349"/>
        <dbReference type="ChEBI" id="CHEBI:537519"/>
        <dbReference type="EC" id="1.1.1.3"/>
    </reaction>
</comment>
<gene>
    <name evidence="14" type="ORF">C900_01798</name>
</gene>
<comment type="similarity">
    <text evidence="3 11">Belongs to the homoserine dehydrogenase family.</text>
</comment>
<dbReference type="PROSITE" id="PS01042">
    <property type="entry name" value="HOMOSER_DHGENASE"/>
    <property type="match status" value="1"/>
</dbReference>
<dbReference type="Proteomes" id="UP000011135">
    <property type="component" value="Unassembled WGS sequence"/>
</dbReference>
<dbReference type="EC" id="1.1.1.3" evidence="4 10"/>
<dbReference type="OrthoDB" id="9808167at2"/>
<keyword evidence="8 10" id="KW-0560">Oxidoreductase</keyword>
<dbReference type="NCBIfam" id="NF004976">
    <property type="entry name" value="PRK06349.1"/>
    <property type="match status" value="1"/>
</dbReference>
<keyword evidence="9 10" id="KW-0486">Methionine biosynthesis</keyword>
<comment type="caution">
    <text evidence="14">The sequence shown here is derived from an EMBL/GenBank/DDBJ whole genome shotgun (WGS) entry which is preliminary data.</text>
</comment>
<evidence type="ECO:0000256" key="8">
    <source>
        <dbReference type="ARBA" id="ARBA00023002"/>
    </source>
</evidence>
<dbReference type="EMBL" id="AMZN01000026">
    <property type="protein sequence ID" value="ELR72244.1"/>
    <property type="molecule type" value="Genomic_DNA"/>
</dbReference>
<dbReference type="Gene3D" id="3.40.50.720">
    <property type="entry name" value="NAD(P)-binding Rossmann-like Domain"/>
    <property type="match status" value="1"/>
</dbReference>
<keyword evidence="15" id="KW-1185">Reference proteome</keyword>
<evidence type="ECO:0000256" key="10">
    <source>
        <dbReference type="RuleBase" id="RU000579"/>
    </source>
</evidence>
<name>L8JXB3_9BACT</name>
<evidence type="ECO:0000256" key="11">
    <source>
        <dbReference type="RuleBase" id="RU004171"/>
    </source>
</evidence>
<evidence type="ECO:0000256" key="4">
    <source>
        <dbReference type="ARBA" id="ARBA00013213"/>
    </source>
</evidence>
<dbReference type="InterPro" id="IPR001342">
    <property type="entry name" value="HDH_cat"/>
</dbReference>
<feature type="domain" description="Homoserine dehydrogenase catalytic" evidence="12">
    <location>
        <begin position="127"/>
        <end position="305"/>
    </location>
</feature>
<dbReference type="InterPro" id="IPR036291">
    <property type="entry name" value="NAD(P)-bd_dom_sf"/>
</dbReference>
<comment type="pathway">
    <text evidence="1 10">Amino-acid biosynthesis; L-threonine biosynthesis; L-threonine from L-aspartate: step 3/5.</text>
</comment>
<protein>
    <recommendedName>
        <fullName evidence="5 10">Homoserine dehydrogenase</fullName>
        <ecNumber evidence="4 10">1.1.1.3</ecNumber>
    </recommendedName>
</protein>
<dbReference type="GO" id="GO:0004412">
    <property type="term" value="F:homoserine dehydrogenase activity"/>
    <property type="evidence" value="ECO:0007669"/>
    <property type="project" value="UniProtKB-EC"/>
</dbReference>
<dbReference type="GO" id="GO:0050661">
    <property type="term" value="F:NADP binding"/>
    <property type="evidence" value="ECO:0007669"/>
    <property type="project" value="InterPro"/>
</dbReference>
<reference evidence="14 15" key="1">
    <citation type="submission" date="2012-12" db="EMBL/GenBank/DDBJ databases">
        <title>Genome assembly of Fulvivirga imtechensis AK7.</title>
        <authorList>
            <person name="Nupur N."/>
            <person name="Khatri I."/>
            <person name="Kumar R."/>
            <person name="Subramanian S."/>
            <person name="Pinnaka A."/>
        </authorList>
    </citation>
    <scope>NUCLEOTIDE SEQUENCE [LARGE SCALE GENOMIC DNA]</scope>
    <source>
        <strain evidence="14 15">AK7</strain>
    </source>
</reference>
<dbReference type="SUPFAM" id="SSF55347">
    <property type="entry name" value="Glyceraldehyde-3-phosphate dehydrogenase-like, C-terminal domain"/>
    <property type="match status" value="1"/>
</dbReference>
<dbReference type="GO" id="GO:0009088">
    <property type="term" value="P:threonine biosynthetic process"/>
    <property type="evidence" value="ECO:0007669"/>
    <property type="project" value="UniProtKB-UniPathway"/>
</dbReference>
<evidence type="ECO:0000256" key="2">
    <source>
        <dbReference type="ARBA" id="ARBA00005062"/>
    </source>
</evidence>
<evidence type="ECO:0000313" key="15">
    <source>
        <dbReference type="Proteomes" id="UP000011135"/>
    </source>
</evidence>
<keyword evidence="6 10" id="KW-0028">Amino-acid biosynthesis</keyword>
<dbReference type="SUPFAM" id="SSF51735">
    <property type="entry name" value="NAD(P)-binding Rossmann-fold domains"/>
    <property type="match status" value="1"/>
</dbReference>
<feature type="domain" description="Aspartate/homoserine dehydrogenase NAD-binding" evidence="13">
    <location>
        <begin position="10"/>
        <end position="119"/>
    </location>
</feature>
<evidence type="ECO:0000256" key="7">
    <source>
        <dbReference type="ARBA" id="ARBA00022697"/>
    </source>
</evidence>
<dbReference type="STRING" id="1237149.C900_01798"/>
<proteinExistence type="inferred from homology"/>
<dbReference type="GO" id="GO:0009086">
    <property type="term" value="P:methionine biosynthetic process"/>
    <property type="evidence" value="ECO:0007669"/>
    <property type="project" value="UniProtKB-KW"/>
</dbReference>
<keyword evidence="7 10" id="KW-0791">Threonine biosynthesis</keyword>
<organism evidence="14 15">
    <name type="scientific">Fulvivirga imtechensis AK7</name>
    <dbReference type="NCBI Taxonomy" id="1237149"/>
    <lineage>
        <taxon>Bacteria</taxon>
        <taxon>Pseudomonadati</taxon>
        <taxon>Bacteroidota</taxon>
        <taxon>Cytophagia</taxon>
        <taxon>Cytophagales</taxon>
        <taxon>Fulvivirgaceae</taxon>
        <taxon>Fulvivirga</taxon>
    </lineage>
</organism>
<dbReference type="Gene3D" id="3.30.360.10">
    <property type="entry name" value="Dihydrodipicolinate Reductase, domain 2"/>
    <property type="match status" value="1"/>
</dbReference>
<dbReference type="UniPathway" id="UPA00051">
    <property type="reaction ID" value="UER00465"/>
</dbReference>
<dbReference type="InterPro" id="IPR019811">
    <property type="entry name" value="HDH_CS"/>
</dbReference>
<dbReference type="UniPathway" id="UPA00050">
    <property type="reaction ID" value="UER00063"/>
</dbReference>
<dbReference type="FunFam" id="3.30.360.10:FF:000005">
    <property type="entry name" value="Homoserine dehydrogenase"/>
    <property type="match status" value="1"/>
</dbReference>
<comment type="pathway">
    <text evidence="2 10">Amino-acid biosynthesis; L-methionine biosynthesis via de novo pathway; L-homoserine from L-aspartate: step 3/3.</text>
</comment>
<evidence type="ECO:0000256" key="1">
    <source>
        <dbReference type="ARBA" id="ARBA00005056"/>
    </source>
</evidence>
<evidence type="ECO:0000256" key="5">
    <source>
        <dbReference type="ARBA" id="ARBA00013376"/>
    </source>
</evidence>
<dbReference type="PANTHER" id="PTHR43331">
    <property type="entry name" value="HOMOSERINE DEHYDROGENASE"/>
    <property type="match status" value="1"/>
</dbReference>
<dbReference type="Pfam" id="PF03447">
    <property type="entry name" value="NAD_binding_3"/>
    <property type="match status" value="1"/>
</dbReference>
<evidence type="ECO:0000313" key="14">
    <source>
        <dbReference type="EMBL" id="ELR72244.1"/>
    </source>
</evidence>
<evidence type="ECO:0000256" key="3">
    <source>
        <dbReference type="ARBA" id="ARBA00006753"/>
    </source>
</evidence>
<evidence type="ECO:0000256" key="6">
    <source>
        <dbReference type="ARBA" id="ARBA00022605"/>
    </source>
</evidence>
<dbReference type="InterPro" id="IPR005106">
    <property type="entry name" value="Asp/hSer_DH_NAD-bd"/>
</dbReference>
<accession>L8JXB3</accession>
<evidence type="ECO:0000259" key="12">
    <source>
        <dbReference type="Pfam" id="PF00742"/>
    </source>
</evidence>
<dbReference type="RefSeq" id="WP_009579240.1">
    <property type="nucleotide sequence ID" value="NZ_AMZN01000026.1"/>
</dbReference>
<keyword evidence="10" id="KW-0521">NADP</keyword>
<dbReference type="AlphaFoldDB" id="L8JXB3"/>
<evidence type="ECO:0000256" key="9">
    <source>
        <dbReference type="ARBA" id="ARBA00023167"/>
    </source>
</evidence>
<dbReference type="PATRIC" id="fig|1237149.3.peg.1752"/>
<dbReference type="PANTHER" id="PTHR43331:SF1">
    <property type="entry name" value="HOMOSERINE DEHYDROGENASE"/>
    <property type="match status" value="1"/>
</dbReference>
<dbReference type="eggNOG" id="COG0460">
    <property type="taxonomic scope" value="Bacteria"/>
</dbReference>